<keyword evidence="1" id="KW-0472">Membrane</keyword>
<comment type="caution">
    <text evidence="2">The sequence shown here is derived from an EMBL/GenBank/DDBJ whole genome shotgun (WGS) entry which is preliminary data.</text>
</comment>
<dbReference type="EMBL" id="JAUOQI010000001">
    <property type="protein sequence ID" value="MDO6575951.1"/>
    <property type="molecule type" value="Genomic_DNA"/>
</dbReference>
<keyword evidence="1" id="KW-1133">Transmembrane helix</keyword>
<keyword evidence="1" id="KW-0812">Transmembrane</keyword>
<evidence type="ECO:0008006" key="4">
    <source>
        <dbReference type="Google" id="ProtNLM"/>
    </source>
</evidence>
<reference evidence="2" key="1">
    <citation type="submission" date="2023-07" db="EMBL/GenBank/DDBJ databases">
        <title>Genome content predicts the carbon catabolic preferences of heterotrophic bacteria.</title>
        <authorList>
            <person name="Gralka M."/>
        </authorList>
    </citation>
    <scope>NUCLEOTIDE SEQUENCE</scope>
    <source>
        <strain evidence="2">F2M12</strain>
    </source>
</reference>
<gene>
    <name evidence="2" type="ORF">Q4527_01025</name>
</gene>
<protein>
    <recommendedName>
        <fullName evidence="4">Transcriptional regulator</fullName>
    </recommendedName>
</protein>
<dbReference type="RefSeq" id="WP_303537839.1">
    <property type="nucleotide sequence ID" value="NZ_JAUOQI010000001.1"/>
</dbReference>
<evidence type="ECO:0000313" key="3">
    <source>
        <dbReference type="Proteomes" id="UP001170717"/>
    </source>
</evidence>
<feature type="transmembrane region" description="Helical" evidence="1">
    <location>
        <begin position="29"/>
        <end position="47"/>
    </location>
</feature>
<dbReference type="Proteomes" id="UP001170717">
    <property type="component" value="Unassembled WGS sequence"/>
</dbReference>
<accession>A0AAW7YZ48</accession>
<dbReference type="AlphaFoldDB" id="A0AAW7YZ48"/>
<sequence length="142" mass="16570">MREYSLSTELQWSMWNERLNRVEGNIRELRLVSCAVAVIILILVTLLRTSDFYIVISLAVSGILWGMTFVYAVLYMGRGLMPFDHRNIENDLHDEGFYILVKELEHSYYNSSRRLNMLRKLSAMSMVYTILGIFAFLYGVVI</sequence>
<organism evidence="2 3">
    <name type="scientific">Alteromonas stellipolaris</name>
    <dbReference type="NCBI Taxonomy" id="233316"/>
    <lineage>
        <taxon>Bacteria</taxon>
        <taxon>Pseudomonadati</taxon>
        <taxon>Pseudomonadota</taxon>
        <taxon>Gammaproteobacteria</taxon>
        <taxon>Alteromonadales</taxon>
        <taxon>Alteromonadaceae</taxon>
        <taxon>Alteromonas/Salinimonas group</taxon>
        <taxon>Alteromonas</taxon>
    </lineage>
</organism>
<name>A0AAW7YZ48_9ALTE</name>
<evidence type="ECO:0000256" key="1">
    <source>
        <dbReference type="SAM" id="Phobius"/>
    </source>
</evidence>
<feature type="transmembrane region" description="Helical" evidence="1">
    <location>
        <begin position="121"/>
        <end position="141"/>
    </location>
</feature>
<evidence type="ECO:0000313" key="2">
    <source>
        <dbReference type="EMBL" id="MDO6575951.1"/>
    </source>
</evidence>
<feature type="transmembrane region" description="Helical" evidence="1">
    <location>
        <begin position="53"/>
        <end position="76"/>
    </location>
</feature>
<proteinExistence type="predicted"/>